<feature type="domain" description="F-box" evidence="1">
    <location>
        <begin position="1"/>
        <end position="30"/>
    </location>
</feature>
<dbReference type="InterPro" id="IPR001810">
    <property type="entry name" value="F-box_dom"/>
</dbReference>
<name>A0A0C9TSA2_SPHS4</name>
<keyword evidence="3" id="KW-1185">Reference proteome</keyword>
<protein>
    <recommendedName>
        <fullName evidence="1">F-box domain-containing protein</fullName>
    </recommendedName>
</protein>
<dbReference type="Pfam" id="PF00646">
    <property type="entry name" value="F-box"/>
    <property type="match status" value="1"/>
</dbReference>
<dbReference type="InterPro" id="IPR036047">
    <property type="entry name" value="F-box-like_dom_sf"/>
</dbReference>
<evidence type="ECO:0000259" key="1">
    <source>
        <dbReference type="Pfam" id="PF00646"/>
    </source>
</evidence>
<dbReference type="AlphaFoldDB" id="A0A0C9TSA2"/>
<dbReference type="EMBL" id="KN837217">
    <property type="protein sequence ID" value="KIJ33153.1"/>
    <property type="molecule type" value="Genomic_DNA"/>
</dbReference>
<dbReference type="HOGENOM" id="CLU_189352_0_0_1"/>
<reference evidence="2 3" key="1">
    <citation type="submission" date="2014-06" db="EMBL/GenBank/DDBJ databases">
        <title>Evolutionary Origins and Diversification of the Mycorrhizal Mutualists.</title>
        <authorList>
            <consortium name="DOE Joint Genome Institute"/>
            <consortium name="Mycorrhizal Genomics Consortium"/>
            <person name="Kohler A."/>
            <person name="Kuo A."/>
            <person name="Nagy L.G."/>
            <person name="Floudas D."/>
            <person name="Copeland A."/>
            <person name="Barry K.W."/>
            <person name="Cichocki N."/>
            <person name="Veneault-Fourrey C."/>
            <person name="LaButti K."/>
            <person name="Lindquist E.A."/>
            <person name="Lipzen A."/>
            <person name="Lundell T."/>
            <person name="Morin E."/>
            <person name="Murat C."/>
            <person name="Riley R."/>
            <person name="Ohm R."/>
            <person name="Sun H."/>
            <person name="Tunlid A."/>
            <person name="Henrissat B."/>
            <person name="Grigoriev I.V."/>
            <person name="Hibbett D.S."/>
            <person name="Martin F."/>
        </authorList>
    </citation>
    <scope>NUCLEOTIDE SEQUENCE [LARGE SCALE GENOMIC DNA]</scope>
    <source>
        <strain evidence="2 3">SS14</strain>
    </source>
</reference>
<dbReference type="Proteomes" id="UP000054279">
    <property type="component" value="Unassembled WGS sequence"/>
</dbReference>
<gene>
    <name evidence="2" type="ORF">M422DRAFT_99407</name>
</gene>
<sequence length="64" mass="7574">EILEDIVSHIDIHKDLLNLALVSKLFKDIIIPNHIQLRRIRTHVYQDDLWKILIDKPILAANIR</sequence>
<accession>A0A0C9TSA2</accession>
<dbReference type="SUPFAM" id="SSF81383">
    <property type="entry name" value="F-box domain"/>
    <property type="match status" value="1"/>
</dbReference>
<proteinExistence type="predicted"/>
<dbReference type="OrthoDB" id="3249214at2759"/>
<evidence type="ECO:0000313" key="3">
    <source>
        <dbReference type="Proteomes" id="UP000054279"/>
    </source>
</evidence>
<feature type="non-terminal residue" evidence="2">
    <location>
        <position position="1"/>
    </location>
</feature>
<feature type="non-terminal residue" evidence="2">
    <location>
        <position position="64"/>
    </location>
</feature>
<evidence type="ECO:0000313" key="2">
    <source>
        <dbReference type="EMBL" id="KIJ33153.1"/>
    </source>
</evidence>
<dbReference type="CDD" id="cd09917">
    <property type="entry name" value="F-box_SF"/>
    <property type="match status" value="1"/>
</dbReference>
<organism evidence="2 3">
    <name type="scientific">Sphaerobolus stellatus (strain SS14)</name>
    <dbReference type="NCBI Taxonomy" id="990650"/>
    <lineage>
        <taxon>Eukaryota</taxon>
        <taxon>Fungi</taxon>
        <taxon>Dikarya</taxon>
        <taxon>Basidiomycota</taxon>
        <taxon>Agaricomycotina</taxon>
        <taxon>Agaricomycetes</taxon>
        <taxon>Phallomycetidae</taxon>
        <taxon>Geastrales</taxon>
        <taxon>Sphaerobolaceae</taxon>
        <taxon>Sphaerobolus</taxon>
    </lineage>
</organism>